<protein>
    <submittedName>
        <fullName evidence="1">Uncharacterized protein</fullName>
    </submittedName>
</protein>
<evidence type="ECO:0000313" key="2">
    <source>
        <dbReference type="Proteomes" id="UP000004756"/>
    </source>
</evidence>
<dbReference type="EMBL" id="ACCJ01000132">
    <property type="protein sequence ID" value="EEG55676.1"/>
    <property type="molecule type" value="Genomic_DNA"/>
</dbReference>
<accession>C0CZ08</accession>
<dbReference type="AlphaFoldDB" id="C0CZ08"/>
<organism evidence="1 2">
    <name type="scientific">[Clostridium] asparagiforme DSM 15981</name>
    <dbReference type="NCBI Taxonomy" id="518636"/>
    <lineage>
        <taxon>Bacteria</taxon>
        <taxon>Bacillati</taxon>
        <taxon>Bacillota</taxon>
        <taxon>Clostridia</taxon>
        <taxon>Lachnospirales</taxon>
        <taxon>Lachnospiraceae</taxon>
        <taxon>Enterocloster</taxon>
    </lineage>
</organism>
<evidence type="ECO:0000313" key="1">
    <source>
        <dbReference type="EMBL" id="EEG55676.1"/>
    </source>
</evidence>
<name>C0CZ08_9FIRM</name>
<proteinExistence type="predicted"/>
<dbReference type="HOGENOM" id="CLU_3214247_0_0_9"/>
<gene>
    <name evidence="1" type="ORF">CLOSTASPAR_02235</name>
</gene>
<sequence length="44" mass="5063">MEHSHNSAYMRVIKILAAYPGAFFTERSFCPHFSVKLYAILISD</sequence>
<comment type="caution">
    <text evidence="1">The sequence shown here is derived from an EMBL/GenBank/DDBJ whole genome shotgun (WGS) entry which is preliminary data.</text>
</comment>
<dbReference type="Proteomes" id="UP000004756">
    <property type="component" value="Unassembled WGS sequence"/>
</dbReference>
<reference evidence="1 2" key="1">
    <citation type="submission" date="2009-02" db="EMBL/GenBank/DDBJ databases">
        <title>Draft genome sequence of Clostridium asparagiforme (DSM 15981).</title>
        <authorList>
            <person name="Sudarsanam P."/>
            <person name="Ley R."/>
            <person name="Guruge J."/>
            <person name="Turnbaugh P.J."/>
            <person name="Mahowald M."/>
            <person name="Liep D."/>
            <person name="Gordon J."/>
        </authorList>
    </citation>
    <scope>NUCLEOTIDE SEQUENCE [LARGE SCALE GENOMIC DNA]</scope>
    <source>
        <strain evidence="1 2">DSM 15981</strain>
    </source>
</reference>
<keyword evidence="2" id="KW-1185">Reference proteome</keyword>